<name>A0AA88WRQ4_9ASTE</name>
<dbReference type="InterPro" id="IPR033443">
    <property type="entry name" value="PROP1-like_PPR_dom"/>
</dbReference>
<feature type="domain" description="PROP1-like PPR" evidence="3">
    <location>
        <begin position="11"/>
        <end position="185"/>
    </location>
</feature>
<dbReference type="PANTHER" id="PTHR13547">
    <property type="match status" value="1"/>
</dbReference>
<gene>
    <name evidence="4" type="ORF">RJ639_035323</name>
</gene>
<comment type="caution">
    <text evidence="4">The sequence shown here is derived from an EMBL/GenBank/DDBJ whole genome shotgun (WGS) entry which is preliminary data.</text>
</comment>
<evidence type="ECO:0000313" key="5">
    <source>
        <dbReference type="Proteomes" id="UP001188597"/>
    </source>
</evidence>
<dbReference type="Gene3D" id="1.25.40.10">
    <property type="entry name" value="Tetratricopeptide repeat domain"/>
    <property type="match status" value="1"/>
</dbReference>
<evidence type="ECO:0000259" key="3">
    <source>
        <dbReference type="Pfam" id="PF17177"/>
    </source>
</evidence>
<dbReference type="EMBL" id="JAVXUP010000254">
    <property type="protein sequence ID" value="KAK3032801.1"/>
    <property type="molecule type" value="Genomic_DNA"/>
</dbReference>
<organism evidence="4 5">
    <name type="scientific">Escallonia herrerae</name>
    <dbReference type="NCBI Taxonomy" id="1293975"/>
    <lineage>
        <taxon>Eukaryota</taxon>
        <taxon>Viridiplantae</taxon>
        <taxon>Streptophyta</taxon>
        <taxon>Embryophyta</taxon>
        <taxon>Tracheophyta</taxon>
        <taxon>Spermatophyta</taxon>
        <taxon>Magnoliopsida</taxon>
        <taxon>eudicotyledons</taxon>
        <taxon>Gunneridae</taxon>
        <taxon>Pentapetalae</taxon>
        <taxon>asterids</taxon>
        <taxon>campanulids</taxon>
        <taxon>Escalloniales</taxon>
        <taxon>Escalloniaceae</taxon>
        <taxon>Escallonia</taxon>
    </lineage>
</organism>
<dbReference type="GO" id="GO:0001682">
    <property type="term" value="P:tRNA 5'-leader removal"/>
    <property type="evidence" value="ECO:0007669"/>
    <property type="project" value="TreeGrafter"/>
</dbReference>
<dbReference type="Proteomes" id="UP001188597">
    <property type="component" value="Unassembled WGS sequence"/>
</dbReference>
<keyword evidence="1" id="KW-0677">Repeat</keyword>
<evidence type="ECO:0000256" key="2">
    <source>
        <dbReference type="SAM" id="MobiDB-lite"/>
    </source>
</evidence>
<reference evidence="4" key="1">
    <citation type="submission" date="2022-12" db="EMBL/GenBank/DDBJ databases">
        <title>Draft genome assemblies for two species of Escallonia (Escalloniales).</title>
        <authorList>
            <person name="Chanderbali A."/>
            <person name="Dervinis C."/>
            <person name="Anghel I."/>
            <person name="Soltis D."/>
            <person name="Soltis P."/>
            <person name="Zapata F."/>
        </authorList>
    </citation>
    <scope>NUCLEOTIDE SEQUENCE</scope>
    <source>
        <strain evidence="4">UCBG64.0493</strain>
        <tissue evidence="4">Leaf</tissue>
    </source>
</reference>
<keyword evidence="5" id="KW-1185">Reference proteome</keyword>
<feature type="region of interest" description="Disordered" evidence="2">
    <location>
        <begin position="1"/>
        <end position="26"/>
    </location>
</feature>
<evidence type="ECO:0000256" key="1">
    <source>
        <dbReference type="ARBA" id="ARBA00022737"/>
    </source>
</evidence>
<evidence type="ECO:0000313" key="4">
    <source>
        <dbReference type="EMBL" id="KAK3032801.1"/>
    </source>
</evidence>
<dbReference type="GO" id="GO:0004526">
    <property type="term" value="F:ribonuclease P activity"/>
    <property type="evidence" value="ECO:0007669"/>
    <property type="project" value="TreeGrafter"/>
</dbReference>
<sequence length="190" mass="21374">MNPPNHSNYNKKKHKSPNPASKFRSDLDECTKNKDLTAAISLYEFALAHKIPLSHHHFNSLLYICSNSLADPISKHAAIEQGLRIFSHMLANNTNPNEATITAVARLAVAKGDGDKAFELVKGMRKYNVLPKLRTYSPAEKAYLVEEEMLKTRLRAEEAELAALLRVSIECGRRDKVYEYLHKISAVWGA</sequence>
<accession>A0AA88WRQ4</accession>
<dbReference type="AlphaFoldDB" id="A0AA88WRQ4"/>
<proteinExistence type="predicted"/>
<dbReference type="InterPro" id="IPR011990">
    <property type="entry name" value="TPR-like_helical_dom_sf"/>
</dbReference>
<dbReference type="PANTHER" id="PTHR13547:SF13">
    <property type="entry name" value="PROTEINACEOUS RNASE P 2"/>
    <property type="match status" value="1"/>
</dbReference>
<protein>
    <recommendedName>
        <fullName evidence="3">PROP1-like PPR domain-containing protein</fullName>
    </recommendedName>
</protein>
<dbReference type="Pfam" id="PF17177">
    <property type="entry name" value="PPR_long"/>
    <property type="match status" value="1"/>
</dbReference>